<dbReference type="InterPro" id="IPR037293">
    <property type="entry name" value="Gal_Oxidase_central_sf"/>
</dbReference>
<dbReference type="SUPFAM" id="SSF50965">
    <property type="entry name" value="Galactose oxidase, central domain"/>
    <property type="match status" value="3"/>
</dbReference>
<dbReference type="Proteomes" id="UP000075391">
    <property type="component" value="Unassembled WGS sequence"/>
</dbReference>
<dbReference type="InterPro" id="IPR006652">
    <property type="entry name" value="Kelch_1"/>
</dbReference>
<dbReference type="SUPFAM" id="SSF117281">
    <property type="entry name" value="Kelch motif"/>
    <property type="match status" value="2"/>
</dbReference>
<dbReference type="EMBL" id="LUKF01000016">
    <property type="protein sequence ID" value="KYG61825.1"/>
    <property type="molecule type" value="Genomic_DNA"/>
</dbReference>
<dbReference type="AlphaFoldDB" id="A0A150WG27"/>
<evidence type="ECO:0000313" key="3">
    <source>
        <dbReference type="Proteomes" id="UP000075391"/>
    </source>
</evidence>
<dbReference type="SMART" id="SM00612">
    <property type="entry name" value="Kelch"/>
    <property type="match status" value="19"/>
</dbReference>
<dbReference type="Gene3D" id="2.130.10.80">
    <property type="entry name" value="Galactose oxidase/kelch, beta-propeller"/>
    <property type="match status" value="5"/>
</dbReference>
<dbReference type="InterPro" id="IPR011043">
    <property type="entry name" value="Gal_Oxase/kelch_b-propeller"/>
</dbReference>
<evidence type="ECO:0000313" key="2">
    <source>
        <dbReference type="EMBL" id="KYG61825.1"/>
    </source>
</evidence>
<dbReference type="PANTHER" id="PTHR45632:SF26">
    <property type="entry name" value="BTB DOMAIN-CONTAINING PROTEIN"/>
    <property type="match status" value="1"/>
</dbReference>
<dbReference type="Gene3D" id="2.120.10.80">
    <property type="entry name" value="Kelch-type beta propeller"/>
    <property type="match status" value="4"/>
</dbReference>
<proteinExistence type="predicted"/>
<dbReference type="InterPro" id="IPR015915">
    <property type="entry name" value="Kelch-typ_b-propeller"/>
</dbReference>
<name>A0A150WG27_BDEBC</name>
<feature type="domain" description="Bulb-type lectin" evidence="1">
    <location>
        <begin position="46"/>
        <end position="180"/>
    </location>
</feature>
<reference evidence="2 3" key="1">
    <citation type="submission" date="2016-03" db="EMBL/GenBank/DDBJ databases">
        <authorList>
            <person name="Ploux O."/>
        </authorList>
    </citation>
    <scope>NUCLEOTIDE SEQUENCE [LARGE SCALE GENOMIC DNA]</scope>
    <source>
        <strain evidence="2 3">BER2</strain>
    </source>
</reference>
<dbReference type="RefSeq" id="WP_063243973.1">
    <property type="nucleotide sequence ID" value="NZ_LUKF01000016.1"/>
</dbReference>
<dbReference type="InterPro" id="IPR001480">
    <property type="entry name" value="Bulb-type_lectin_dom"/>
</dbReference>
<accession>A0A150WG27</accession>
<gene>
    <name evidence="2" type="ORF">AZI85_06295</name>
</gene>
<protein>
    <recommendedName>
        <fullName evidence="1">Bulb-type lectin domain-containing protein</fullName>
    </recommendedName>
</protein>
<sequence>MLVLLPLLSGCTLEVQIDSADEVVFPSLDTTINSSKPSRNHYPSIKRALNTATTLLNKKILVAGGAYDTSPIPATTALTSVELYDPETGVWSQAENLPQARLNHTATLLQDGKVLLIGGTTANDGSACLNTTAIYDPTSGTWSTAASLTTGRCYHTATLLEDGRVVVMGGRTTNTNVLTTSNYSSSVEIYNPGTNTWTSAAAMSAARAYHSAVLLKNGKILVVGGRNTSTLLTTALYNPSGNSWAAGQSLTKSRKDHTATRLPDGKVVIIGGVDGTTALTDTTIFDPTLGVNGTFSDGAPLSVVRKSHTATLVGDKIFVVGGGTATTAYKDTLMYNPSTNQWSTLDDLEVGPRIFHTANIAGKYLVVLGGIPSPSTTASVHATPEKLDLSAYVWKSEASMSVDRFIPAAALLKNGKVLVAGGLSTAPTFVYQASSEIFDPSTNTWSAAASLPAARVRSTATVLSNGKVLVVGGQDGAGTFNSSVIYDSDSDTWSSGPSMSHYRSAHTATLLPNGKVLIIGGTGDMGGTSLPAPAEIYDPTTNSWSLTPNMPTPSYFHTATLVPDGTGGKVFVIGGSSTTFLASLQIYDIASNSWSVAASLTEARSGHTVTYLNGKLIVAGGYSPSGALSSVEIYDIASNTWSAGASLLVARNAAGAIALASGKVLVIGGQSTTGAGLVSSEIYDPATNTWTMDQRTLNEGRAMSPIFTLNDGRLLLVGGADPANAMATVESYSLSPMTSPEWKAPSLLTGRSYHTATLLNDGRVFVAGGVEGANPATSTRIYTPSSNTWTTGPNLSTFRGYHTATLLTSGKVFIAGGMNANNDAIQTADVYDPNTNSITTINMVVPRMLHSAIPLPGGKVLVSGGTNNITSITTKNEICDPALGSCTASSDRPNGSYDLAVALKTGEYLFVGPFGVNLYQPLTDTWTAAASMTSPRAYHTAITLASGKVLALGGVDVSTGNPTTTTEIYDPTTNSWSAGPSLDAALLFPVANLLSSGEVVLTGGLVGISTTSDKNVRVYDPVANRWTLAQPLKEARSHHTATLLKNGHLMVYGGENSTFGALPFWEQVFEP</sequence>
<feature type="domain" description="Bulb-type lectin" evidence="1">
    <location>
        <begin position="403"/>
        <end position="531"/>
    </location>
</feature>
<dbReference type="PROSITE" id="PS50927">
    <property type="entry name" value="BULB_LECTIN"/>
    <property type="match status" value="2"/>
</dbReference>
<dbReference type="PANTHER" id="PTHR45632">
    <property type="entry name" value="LD33804P"/>
    <property type="match status" value="1"/>
</dbReference>
<comment type="caution">
    <text evidence="2">The sequence shown here is derived from an EMBL/GenBank/DDBJ whole genome shotgun (WGS) entry which is preliminary data.</text>
</comment>
<dbReference type="Pfam" id="PF24681">
    <property type="entry name" value="Kelch_KLHDC2_KLHL20_DRC7"/>
    <property type="match status" value="3"/>
</dbReference>
<evidence type="ECO:0000259" key="1">
    <source>
        <dbReference type="PROSITE" id="PS50927"/>
    </source>
</evidence>
<organism evidence="2 3">
    <name type="scientific">Bdellovibrio bacteriovorus</name>
    <dbReference type="NCBI Taxonomy" id="959"/>
    <lineage>
        <taxon>Bacteria</taxon>
        <taxon>Pseudomonadati</taxon>
        <taxon>Bdellovibrionota</taxon>
        <taxon>Bdellovibrionia</taxon>
        <taxon>Bdellovibrionales</taxon>
        <taxon>Pseudobdellovibrionaceae</taxon>
        <taxon>Bdellovibrio</taxon>
    </lineage>
</organism>
<dbReference type="Pfam" id="PF01344">
    <property type="entry name" value="Kelch_1"/>
    <property type="match status" value="3"/>
</dbReference>